<evidence type="ECO:0000259" key="2">
    <source>
        <dbReference type="PROSITE" id="PS50983"/>
    </source>
</evidence>
<dbReference type="Proteomes" id="UP000259465">
    <property type="component" value="Chromosome"/>
</dbReference>
<evidence type="ECO:0000313" key="4">
    <source>
        <dbReference type="Proteomes" id="UP000259465"/>
    </source>
</evidence>
<dbReference type="Pfam" id="PF01497">
    <property type="entry name" value="Peripla_BP_2"/>
    <property type="match status" value="1"/>
</dbReference>
<gene>
    <name evidence="3" type="ORF">D1345_03090</name>
</gene>
<reference evidence="3 4" key="1">
    <citation type="submission" date="2018-08" db="EMBL/GenBank/DDBJ databases">
        <title>Complete genome sequence of JP2-74.</title>
        <authorList>
            <person name="Wu L."/>
        </authorList>
    </citation>
    <scope>NUCLEOTIDE SEQUENCE [LARGE SCALE GENOMIC DNA]</scope>
    <source>
        <strain evidence="3 4">JP2-74</strain>
    </source>
</reference>
<keyword evidence="4" id="KW-1185">Reference proteome</keyword>
<dbReference type="AlphaFoldDB" id="A0AAD0W7D8"/>
<dbReference type="InterPro" id="IPR050902">
    <property type="entry name" value="ABC_Transporter_SBP"/>
</dbReference>
<dbReference type="PROSITE" id="PS50983">
    <property type="entry name" value="FE_B12_PBP"/>
    <property type="match status" value="1"/>
</dbReference>
<dbReference type="PANTHER" id="PTHR30535:SF4">
    <property type="entry name" value="HEMIN-BINDING PERIPLASMIC PROTEIN HMUT"/>
    <property type="match status" value="1"/>
</dbReference>
<evidence type="ECO:0000256" key="1">
    <source>
        <dbReference type="SAM" id="SignalP"/>
    </source>
</evidence>
<feature type="chain" id="PRO_5042063531" evidence="1">
    <location>
        <begin position="22"/>
        <end position="311"/>
    </location>
</feature>
<evidence type="ECO:0000313" key="3">
    <source>
        <dbReference type="EMBL" id="AXT45237.1"/>
    </source>
</evidence>
<accession>A0AAD0W7D8</accession>
<dbReference type="Gene3D" id="3.40.50.1980">
    <property type="entry name" value="Nitrogenase molybdenum iron protein domain"/>
    <property type="match status" value="2"/>
</dbReference>
<name>A0AAD0W7D8_9NEIS</name>
<feature type="signal peptide" evidence="1">
    <location>
        <begin position="1"/>
        <end position="21"/>
    </location>
</feature>
<sequence length="311" mass="33156">MSPKFAFAALLGLAAALPVWAGNLEKPSRAVREQGAPRAATEIVQTVQRGSEHGATQLSNRTAGVSRLPTQRIVVMTPDIADIVVALDAGKEVVGRDRSSKAPALAQAQVVGFSRALNAETIARLKPTLVLGSAEAQPPTVWAQLRQLQVRAEEVTRREDGADFADAIRKVGQLLGRDAHAQQLASRWQREMTPRPARGVRYLVSYDGQLVAGRDTAADTLIRAAGGVNVASQLSGFKPMARDAWQSLRPDVIILGSHTGAVHGGKEAFSKRPEIASTPAGKQGRIYLLPAKDAMMVGLNSPAVVDQMVKM</sequence>
<organism evidence="3 4">
    <name type="scientific">Chromobacterium rhizoryzae</name>
    <dbReference type="NCBI Taxonomy" id="1778675"/>
    <lineage>
        <taxon>Bacteria</taxon>
        <taxon>Pseudomonadati</taxon>
        <taxon>Pseudomonadota</taxon>
        <taxon>Betaproteobacteria</taxon>
        <taxon>Neisseriales</taxon>
        <taxon>Chromobacteriaceae</taxon>
        <taxon>Chromobacterium</taxon>
    </lineage>
</organism>
<keyword evidence="1" id="KW-0732">Signal</keyword>
<protein>
    <submittedName>
        <fullName evidence="3">Hemin ABC transporter substrate-binding protein</fullName>
    </submittedName>
</protein>
<dbReference type="EMBL" id="CP031968">
    <property type="protein sequence ID" value="AXT45237.1"/>
    <property type="molecule type" value="Genomic_DNA"/>
</dbReference>
<dbReference type="InterPro" id="IPR002491">
    <property type="entry name" value="ABC_transptr_periplasmic_BD"/>
</dbReference>
<feature type="domain" description="Fe/B12 periplasmic-binding" evidence="2">
    <location>
        <begin position="72"/>
        <end position="311"/>
    </location>
</feature>
<dbReference type="PANTHER" id="PTHR30535">
    <property type="entry name" value="VITAMIN B12-BINDING PROTEIN"/>
    <property type="match status" value="1"/>
</dbReference>
<dbReference type="SUPFAM" id="SSF53807">
    <property type="entry name" value="Helical backbone' metal receptor"/>
    <property type="match status" value="1"/>
</dbReference>
<proteinExistence type="predicted"/>
<dbReference type="KEGG" id="crz:D1345_03090"/>